<keyword evidence="3" id="KW-1185">Reference proteome</keyword>
<protein>
    <recommendedName>
        <fullName evidence="1">Reverse transcriptase domain-containing protein</fullName>
    </recommendedName>
</protein>
<feature type="domain" description="Reverse transcriptase" evidence="1">
    <location>
        <begin position="124"/>
        <end position="395"/>
    </location>
</feature>
<reference evidence="2" key="3">
    <citation type="submission" date="2025-09" db="UniProtKB">
        <authorList>
            <consortium name="Ensembl"/>
        </authorList>
    </citation>
    <scope>IDENTIFICATION</scope>
</reference>
<dbReference type="PROSITE" id="PS50878">
    <property type="entry name" value="RT_POL"/>
    <property type="match status" value="1"/>
</dbReference>
<organism evidence="2 3">
    <name type="scientific">Oreochromis niloticus</name>
    <name type="common">Nile tilapia</name>
    <name type="synonym">Tilapia nilotica</name>
    <dbReference type="NCBI Taxonomy" id="8128"/>
    <lineage>
        <taxon>Eukaryota</taxon>
        <taxon>Metazoa</taxon>
        <taxon>Chordata</taxon>
        <taxon>Craniata</taxon>
        <taxon>Vertebrata</taxon>
        <taxon>Euteleostomi</taxon>
        <taxon>Actinopterygii</taxon>
        <taxon>Neopterygii</taxon>
        <taxon>Teleostei</taxon>
        <taxon>Neoteleostei</taxon>
        <taxon>Acanthomorphata</taxon>
        <taxon>Ovalentaria</taxon>
        <taxon>Cichlomorphae</taxon>
        <taxon>Cichliformes</taxon>
        <taxon>Cichlidae</taxon>
        <taxon>African cichlids</taxon>
        <taxon>Pseudocrenilabrinae</taxon>
        <taxon>Oreochromini</taxon>
        <taxon>Oreochromis</taxon>
    </lineage>
</organism>
<dbReference type="PANTHER" id="PTHR31635">
    <property type="entry name" value="REVERSE TRANSCRIPTASE DOMAIN-CONTAINING PROTEIN-RELATED"/>
    <property type="match status" value="1"/>
</dbReference>
<dbReference type="Proteomes" id="UP000005207">
    <property type="component" value="Linkage group LG20"/>
</dbReference>
<proteinExistence type="predicted"/>
<dbReference type="Pfam" id="PF00078">
    <property type="entry name" value="RVT_1"/>
    <property type="match status" value="1"/>
</dbReference>
<dbReference type="InterPro" id="IPR043502">
    <property type="entry name" value="DNA/RNA_pol_sf"/>
</dbReference>
<dbReference type="InParanoid" id="A0A669D0H5"/>
<dbReference type="OMA" id="HCLIQFK"/>
<reference evidence="3" key="1">
    <citation type="submission" date="2012-01" db="EMBL/GenBank/DDBJ databases">
        <title>The Genome Sequence of Oreochromis niloticus (Nile Tilapia).</title>
        <authorList>
            <consortium name="Broad Institute Genome Assembly Team"/>
            <consortium name="Broad Institute Sequencing Platform"/>
            <person name="Di Palma F."/>
            <person name="Johnson J."/>
            <person name="Lander E.S."/>
            <person name="Lindblad-Toh K."/>
        </authorList>
    </citation>
    <scope>NUCLEOTIDE SEQUENCE [LARGE SCALE GENOMIC DNA]</scope>
</reference>
<dbReference type="CDD" id="cd01650">
    <property type="entry name" value="RT_nLTR_like"/>
    <property type="match status" value="1"/>
</dbReference>
<evidence type="ECO:0000313" key="3">
    <source>
        <dbReference type="Proteomes" id="UP000005207"/>
    </source>
</evidence>
<accession>A0A669D0H5</accession>
<dbReference type="PANTHER" id="PTHR31635:SF196">
    <property type="entry name" value="REVERSE TRANSCRIPTASE DOMAIN-CONTAINING PROTEIN-RELATED"/>
    <property type="match status" value="1"/>
</dbReference>
<evidence type="ECO:0000259" key="1">
    <source>
        <dbReference type="PROSITE" id="PS50878"/>
    </source>
</evidence>
<dbReference type="SUPFAM" id="SSF56672">
    <property type="entry name" value="DNA/RNA polymerases"/>
    <property type="match status" value="1"/>
</dbReference>
<dbReference type="AlphaFoldDB" id="A0A669D0H5"/>
<dbReference type="GeneTree" id="ENSGT00940000163630"/>
<evidence type="ECO:0000313" key="2">
    <source>
        <dbReference type="Ensembl" id="ENSONIP00000054073.1"/>
    </source>
</evidence>
<dbReference type="InterPro" id="IPR000477">
    <property type="entry name" value="RT_dom"/>
</dbReference>
<dbReference type="Ensembl" id="ENSONIT00000056818.1">
    <property type="protein sequence ID" value="ENSONIP00000054073.1"/>
    <property type="gene ID" value="ENSONIG00000040954.1"/>
</dbReference>
<name>A0A669D0H5_ORENI</name>
<sequence length="896" mass="101867">MLASQLRGFQAKEHITKIRMANGNITSEPSKINDKFRAFYSQLYASEFPQESTLMDNFLKTLNVPMLSSDSKNRLDEPIRPEELGAAIASLQPGKSPGPDGFPVEFFKAFSPLLLPQLHLTLSDSWKCGKLPPSFYEASIALVPKKGKDPVECSSYRPISLLNVDAKILAKVLARRLENILPSVISEDQTGFIKNRYSYSNIRRLLDILYTPSSQSPECILSLDAEKAFDWVEWKYLFTVLDKFNFGSKFISWIRLLYMCPNASVFTNSIQSQPFNFQRGTRQGCPLSPLLFNLAIEPLAIALRSCGEINGIWRKGVEHKVSLYADDLLIFISNPKISLPAMLSILRQFGQFSGYKLNLYKSELFPVDGGAPVFDYTTLPFKIAGNQFTYLGVIITRKHNCLFKANLLPLLNNTKKHLAQWSPLSTSLVGRINSIKMNILPKFLYLFQLLPVFIPKSFFDSLDSIISSYIWRGKRPQLDKAQLQKPKSRGGLALSNFRYYYWAANMRYIISWLYFHNKGNCPSWVLMELNSATGSSVLALIGSSLPLPPNKTIDNPVVWHTVRVWAQMRKHFGLTGFSLLSPIFSNPFFQPSLSDPIFRDWHDRGITCFNDLFFDNTFASFAQLSEKFNLPRTHLFRYLQTRQFLQSQIPNFPVAPDASPGDMLLTLIPTRKGFISLIYDRLVSMNGSSIDRIKTAWEQDLNQSLSMDTWDLILKLVNSTSLCARHCLLQFKVVHRFHLSKVKLSRMYPNVDPICDKCGSAEASLIHMFWTCPSLEGFWTDIFQTLSLIIGHHMDPDPLVALFGTTGEADARLTSSQRCMLSFASLVARHAILLRWRGAPLPTQAQWLRGLMYYLSLEKIRYAISNNSGKFYKVWGQFLKYFSSLQVANPASSITQ</sequence>
<reference evidence="2" key="2">
    <citation type="submission" date="2025-08" db="UniProtKB">
        <authorList>
            <consortium name="Ensembl"/>
        </authorList>
    </citation>
    <scope>IDENTIFICATION</scope>
</reference>